<evidence type="ECO:0000256" key="4">
    <source>
        <dbReference type="ARBA" id="ARBA00022737"/>
    </source>
</evidence>
<comment type="subcellular location">
    <subcellularLocation>
        <location evidence="1">Nucleus</location>
        <location evidence="1">Nucleolus</location>
    </subcellularLocation>
</comment>
<comment type="caution">
    <text evidence="7">The sequence shown here is derived from an EMBL/GenBank/DDBJ whole genome shotgun (WGS) entry which is preliminary data.</text>
</comment>
<dbReference type="GO" id="GO:0034388">
    <property type="term" value="C:Pwp2p-containing subcomplex of 90S preribosome"/>
    <property type="evidence" value="ECO:0007669"/>
    <property type="project" value="TreeGrafter"/>
</dbReference>
<dbReference type="SMART" id="SM00386">
    <property type="entry name" value="HAT"/>
    <property type="match status" value="3"/>
</dbReference>
<dbReference type="InterPro" id="IPR013949">
    <property type="entry name" value="Utp6"/>
</dbReference>
<feature type="domain" description="U3 small nucleolar RNA-associated protein 6 N-terminal" evidence="6">
    <location>
        <begin position="8"/>
        <end position="91"/>
    </location>
</feature>
<accession>A0A9P8NUU2</accession>
<comment type="similarity">
    <text evidence="2">Belongs to the UTP6 family.</text>
</comment>
<dbReference type="Proteomes" id="UP000788993">
    <property type="component" value="Unassembled WGS sequence"/>
</dbReference>
<proteinExistence type="inferred from homology"/>
<keyword evidence="8" id="KW-1185">Reference proteome</keyword>
<evidence type="ECO:0000256" key="2">
    <source>
        <dbReference type="ARBA" id="ARBA00010734"/>
    </source>
</evidence>
<evidence type="ECO:0000313" key="8">
    <source>
        <dbReference type="Proteomes" id="UP000788993"/>
    </source>
</evidence>
<dbReference type="OrthoDB" id="28112at2759"/>
<reference evidence="7" key="2">
    <citation type="submission" date="2021-01" db="EMBL/GenBank/DDBJ databases">
        <authorList>
            <person name="Schikora-Tamarit M.A."/>
        </authorList>
    </citation>
    <scope>NUCLEOTIDE SEQUENCE</scope>
    <source>
        <strain evidence="7">NCAIM Y.01608</strain>
    </source>
</reference>
<organism evidence="7 8">
    <name type="scientific">Ogataea polymorpha</name>
    <dbReference type="NCBI Taxonomy" id="460523"/>
    <lineage>
        <taxon>Eukaryota</taxon>
        <taxon>Fungi</taxon>
        <taxon>Dikarya</taxon>
        <taxon>Ascomycota</taxon>
        <taxon>Saccharomycotina</taxon>
        <taxon>Pichiomycetes</taxon>
        <taxon>Pichiales</taxon>
        <taxon>Pichiaceae</taxon>
        <taxon>Ogataea</taxon>
    </lineage>
</organism>
<dbReference type="GO" id="GO:0032040">
    <property type="term" value="C:small-subunit processome"/>
    <property type="evidence" value="ECO:0007669"/>
    <property type="project" value="TreeGrafter"/>
</dbReference>
<dbReference type="Gene3D" id="1.25.40.10">
    <property type="entry name" value="Tetratricopeptide repeat domain"/>
    <property type="match status" value="1"/>
</dbReference>
<dbReference type="EMBL" id="JAEUBD010001504">
    <property type="protein sequence ID" value="KAH3659607.1"/>
    <property type="molecule type" value="Genomic_DNA"/>
</dbReference>
<evidence type="ECO:0000313" key="7">
    <source>
        <dbReference type="EMBL" id="KAH3659607.1"/>
    </source>
</evidence>
<keyword evidence="4" id="KW-0677">Repeat</keyword>
<keyword evidence="3" id="KW-0698">rRNA processing</keyword>
<evidence type="ECO:0000256" key="3">
    <source>
        <dbReference type="ARBA" id="ARBA00022552"/>
    </source>
</evidence>
<evidence type="ECO:0000256" key="5">
    <source>
        <dbReference type="ARBA" id="ARBA00023242"/>
    </source>
</evidence>
<dbReference type="InterPro" id="IPR003107">
    <property type="entry name" value="HAT"/>
</dbReference>
<dbReference type="GO" id="GO:0030515">
    <property type="term" value="F:snoRNA binding"/>
    <property type="evidence" value="ECO:0007669"/>
    <property type="project" value="InterPro"/>
</dbReference>
<dbReference type="PANTHER" id="PTHR23271">
    <property type="entry name" value="HEPATOCELLULAR CARCINOMA-ASSOCIATED ANTIGEN 66"/>
    <property type="match status" value="1"/>
</dbReference>
<dbReference type="GO" id="GO:0000462">
    <property type="term" value="P:maturation of SSU-rRNA from tricistronic rRNA transcript (SSU-rRNA, 5.8S rRNA, LSU-rRNA)"/>
    <property type="evidence" value="ECO:0007669"/>
    <property type="project" value="InterPro"/>
</dbReference>
<keyword evidence="5" id="KW-0539">Nucleus</keyword>
<reference evidence="7" key="1">
    <citation type="journal article" date="2021" name="Open Biol.">
        <title>Shared evolutionary footprints suggest mitochondrial oxidative damage underlies multiple complex I losses in fungi.</title>
        <authorList>
            <person name="Schikora-Tamarit M.A."/>
            <person name="Marcet-Houben M."/>
            <person name="Nosek J."/>
            <person name="Gabaldon T."/>
        </authorList>
    </citation>
    <scope>NUCLEOTIDE SEQUENCE</scope>
    <source>
        <strain evidence="7">NCAIM Y.01608</strain>
    </source>
</reference>
<evidence type="ECO:0000259" key="6">
    <source>
        <dbReference type="Pfam" id="PF08640"/>
    </source>
</evidence>
<dbReference type="InterPro" id="IPR011990">
    <property type="entry name" value="TPR-like_helical_dom_sf"/>
</dbReference>
<protein>
    <recommendedName>
        <fullName evidence="6">U3 small nucleolar RNA-associated protein 6 N-terminal domain-containing protein</fullName>
    </recommendedName>
</protein>
<name>A0A9P8NUU2_9ASCO</name>
<gene>
    <name evidence="7" type="ORF">OGATHE_005652</name>
</gene>
<dbReference type="InterPro" id="IPR055347">
    <property type="entry name" value="UTP6_N"/>
</dbReference>
<dbReference type="PANTHER" id="PTHR23271:SF1">
    <property type="entry name" value="U3 SMALL NUCLEOLAR RNA-ASSOCIATED PROTEIN 6 HOMOLOG"/>
    <property type="match status" value="1"/>
</dbReference>
<sequence length="408" mass="47850">MSKSRYFLEQSVPELQDLERKKLFTRKEITMIMRRRTDFEQRIAGRGSKPMDFLAYAQYEKNLEKLRRKRYNRMKPLIDTKPSVSDWASSRRIFFIFERGVNKFPKSMDLWSSYLKFARKNGSVKVVYSIYSKLLQLQPKNINVWFSAASYEFEQNRNVKSARNLFKRCVRFNPESSEVWQEFIKLELTYLSKLLLRRKLLKIITEQQQIQDLKENEAGNFDGDDMISLIPDTELNDELNKLPEMNIDVLGTAETNPVLKGDLVLAIFDVAVHAIQKNVQLSEDKFAKVWDFCTRVLALIDNYDTLDRLYLANHVVEWLAHDHGHVPKVILLQLSLPLRYVQLGDAEFVNTLQSSVKTYQSWATRAKVEAAVKDEVKHLYTDYITQQYLSRADGEVKQILTLLVKKLK</sequence>
<dbReference type="Pfam" id="PF08640">
    <property type="entry name" value="U3_assoc_6"/>
    <property type="match status" value="1"/>
</dbReference>
<dbReference type="AlphaFoldDB" id="A0A9P8NUU2"/>
<evidence type="ECO:0000256" key="1">
    <source>
        <dbReference type="ARBA" id="ARBA00004604"/>
    </source>
</evidence>
<dbReference type="SUPFAM" id="SSF48452">
    <property type="entry name" value="TPR-like"/>
    <property type="match status" value="1"/>
</dbReference>